<reference evidence="1" key="1">
    <citation type="submission" date="2022-10" db="EMBL/GenBank/DDBJ databases">
        <title>The complete genomes of actinobacterial strains from the NBC collection.</title>
        <authorList>
            <person name="Joergensen T.S."/>
            <person name="Alvarez Arevalo M."/>
            <person name="Sterndorff E.B."/>
            <person name="Faurdal D."/>
            <person name="Vuksanovic O."/>
            <person name="Mourched A.-S."/>
            <person name="Charusanti P."/>
            <person name="Shaw S."/>
            <person name="Blin K."/>
            <person name="Weber T."/>
        </authorList>
    </citation>
    <scope>NUCLEOTIDE SEQUENCE</scope>
    <source>
        <strain evidence="1">NBC_00060</strain>
    </source>
</reference>
<accession>A0AAU2GT24</accession>
<sequence>MDPDFGLTALGGKFHMDWRHEGQTPRDLVRRWAALVGDDEAGLERLRRLDEDTRLLLASPLSDDDIHALWRAAAMFYPFYPVAGEEPARGRVWLTEIESELRPYRREPGGEPAVGAISDVESAAVVALAGRLAPQAGLPLEPLPAHTVIAAVERCAMQVSAALAFRFLVHAYSAYSSPVPATSWDVFEELNRSFGYGEFMLATIEYLREE</sequence>
<proteinExistence type="predicted"/>
<organism evidence="1">
    <name type="scientific">Streptomyces sp. NBC_00060</name>
    <dbReference type="NCBI Taxonomy" id="2975636"/>
    <lineage>
        <taxon>Bacteria</taxon>
        <taxon>Bacillati</taxon>
        <taxon>Actinomycetota</taxon>
        <taxon>Actinomycetes</taxon>
        <taxon>Kitasatosporales</taxon>
        <taxon>Streptomycetaceae</taxon>
        <taxon>Streptomyces</taxon>
    </lineage>
</organism>
<protein>
    <recommendedName>
        <fullName evidence="2">CdiI immunity protein domain-containing protein</fullName>
    </recommendedName>
</protein>
<dbReference type="EMBL" id="CP108253">
    <property type="protein sequence ID" value="WTU38338.1"/>
    <property type="molecule type" value="Genomic_DNA"/>
</dbReference>
<dbReference type="AlphaFoldDB" id="A0AAU2GT24"/>
<evidence type="ECO:0008006" key="2">
    <source>
        <dbReference type="Google" id="ProtNLM"/>
    </source>
</evidence>
<gene>
    <name evidence="1" type="ORF">OHV25_01580</name>
</gene>
<evidence type="ECO:0000313" key="1">
    <source>
        <dbReference type="EMBL" id="WTU38338.1"/>
    </source>
</evidence>
<name>A0AAU2GT24_9ACTN</name>